<dbReference type="Gene3D" id="3.90.1720.10">
    <property type="entry name" value="endopeptidase domain like (from Nostoc punctiforme)"/>
    <property type="match status" value="1"/>
</dbReference>
<gene>
    <name evidence="1" type="ORF">SAMN04488111_2033</name>
</gene>
<accession>A0A238XRL7</accession>
<dbReference type="InterPro" id="IPR038765">
    <property type="entry name" value="Papain-like_cys_pep_sf"/>
</dbReference>
<dbReference type="OrthoDB" id="195541at2"/>
<sequence>MLIAKKYCAKKNGVLLFLVLILLLLFSYLKFYQRITVKNIIHFKNLHNGDIVLRCGRSTESFTVYLVDDNSEFTHIGIISLENDIPYVIHSVPSKTNFIQKEKLSIFLNSKNASKFAIYRSNFNEVHLDKVVKTANSYYLNKYVFDPKYDLTTNTKLYCTELVLKAFNAVGSPLKVKPKELNYIIGKHSIIFPSEFTKLPFFTRII</sequence>
<dbReference type="SUPFAM" id="SSF54001">
    <property type="entry name" value="Cysteine proteinases"/>
    <property type="match status" value="1"/>
</dbReference>
<name>A0A238XRL7_9FLAO</name>
<proteinExistence type="predicted"/>
<evidence type="ECO:0000313" key="1">
    <source>
        <dbReference type="EMBL" id="SNR61332.1"/>
    </source>
</evidence>
<dbReference type="RefSeq" id="WP_089378329.1">
    <property type="nucleotide sequence ID" value="NZ_FZNX01000003.1"/>
</dbReference>
<protein>
    <submittedName>
        <fullName evidence="1">Permuted papain-like amidase enzyme, YaeF/YiiX, C92 family</fullName>
    </submittedName>
</protein>
<dbReference type="InterPro" id="IPR024453">
    <property type="entry name" value="Peptidase_C92"/>
</dbReference>
<reference evidence="2" key="1">
    <citation type="submission" date="2017-06" db="EMBL/GenBank/DDBJ databases">
        <authorList>
            <person name="Varghese N."/>
            <person name="Submissions S."/>
        </authorList>
    </citation>
    <scope>NUCLEOTIDE SEQUENCE [LARGE SCALE GENOMIC DNA]</scope>
    <source>
        <strain evidence="2">DSM 27993</strain>
    </source>
</reference>
<evidence type="ECO:0000313" key="2">
    <source>
        <dbReference type="Proteomes" id="UP000198412"/>
    </source>
</evidence>
<dbReference type="Proteomes" id="UP000198412">
    <property type="component" value="Unassembled WGS sequence"/>
</dbReference>
<dbReference type="Pfam" id="PF05708">
    <property type="entry name" value="Peptidase_C92"/>
    <property type="match status" value="1"/>
</dbReference>
<keyword evidence="2" id="KW-1185">Reference proteome</keyword>
<dbReference type="EMBL" id="FZNX01000003">
    <property type="protein sequence ID" value="SNR61332.1"/>
    <property type="molecule type" value="Genomic_DNA"/>
</dbReference>
<organism evidence="1 2">
    <name type="scientific">Lutibacter flavus</name>
    <dbReference type="NCBI Taxonomy" id="691689"/>
    <lineage>
        <taxon>Bacteria</taxon>
        <taxon>Pseudomonadati</taxon>
        <taxon>Bacteroidota</taxon>
        <taxon>Flavobacteriia</taxon>
        <taxon>Flavobacteriales</taxon>
        <taxon>Flavobacteriaceae</taxon>
        <taxon>Lutibacter</taxon>
    </lineage>
</organism>
<dbReference type="AlphaFoldDB" id="A0A238XRL7"/>